<feature type="compositionally biased region" description="Polar residues" evidence="4">
    <location>
        <begin position="221"/>
        <end position="235"/>
    </location>
</feature>
<dbReference type="SUPFAM" id="SSF53098">
    <property type="entry name" value="Ribonuclease H-like"/>
    <property type="match status" value="1"/>
</dbReference>
<dbReference type="PANTHER" id="PTHR30231:SF42">
    <property type="entry name" value="EXONUCLEASE"/>
    <property type="match status" value="1"/>
</dbReference>
<protein>
    <submittedName>
        <fullName evidence="6">3'-5' exonuclease</fullName>
    </submittedName>
</protein>
<dbReference type="GO" id="GO:0003676">
    <property type="term" value="F:nucleic acid binding"/>
    <property type="evidence" value="ECO:0007669"/>
    <property type="project" value="InterPro"/>
</dbReference>
<gene>
    <name evidence="6" type="ORF">G5B47_08680</name>
</gene>
<dbReference type="Proteomes" id="UP000480151">
    <property type="component" value="Unassembled WGS sequence"/>
</dbReference>
<dbReference type="GO" id="GO:0005829">
    <property type="term" value="C:cytosol"/>
    <property type="evidence" value="ECO:0007669"/>
    <property type="project" value="TreeGrafter"/>
</dbReference>
<dbReference type="SMART" id="SM00479">
    <property type="entry name" value="EXOIII"/>
    <property type="match status" value="1"/>
</dbReference>
<evidence type="ECO:0000313" key="6">
    <source>
        <dbReference type="EMBL" id="NGM82491.1"/>
    </source>
</evidence>
<evidence type="ECO:0000256" key="4">
    <source>
        <dbReference type="SAM" id="MobiDB-lite"/>
    </source>
</evidence>
<feature type="region of interest" description="Disordered" evidence="4">
    <location>
        <begin position="192"/>
        <end position="242"/>
    </location>
</feature>
<dbReference type="CDD" id="cd06130">
    <property type="entry name" value="DNA_pol_III_epsilon_like"/>
    <property type="match status" value="1"/>
</dbReference>
<feature type="domain" description="Exonuclease" evidence="5">
    <location>
        <begin position="2"/>
        <end position="165"/>
    </location>
</feature>
<dbReference type="FunFam" id="3.30.420.10:FF:000045">
    <property type="entry name" value="3'-5' exonuclease DinG"/>
    <property type="match status" value="1"/>
</dbReference>
<evidence type="ECO:0000256" key="2">
    <source>
        <dbReference type="ARBA" id="ARBA00022801"/>
    </source>
</evidence>
<dbReference type="GO" id="GO:0008408">
    <property type="term" value="F:3'-5' exonuclease activity"/>
    <property type="evidence" value="ECO:0007669"/>
    <property type="project" value="TreeGrafter"/>
</dbReference>
<reference evidence="6 7" key="1">
    <citation type="submission" date="2020-02" db="EMBL/GenBank/DDBJ databases">
        <authorList>
            <person name="Gao J."/>
            <person name="Sun J."/>
        </authorList>
    </citation>
    <scope>NUCLEOTIDE SEQUENCE [LARGE SCALE GENOMIC DNA]</scope>
    <source>
        <strain evidence="6 7">7124</strain>
    </source>
</reference>
<keyword evidence="7" id="KW-1185">Reference proteome</keyword>
<name>A0A6M1PQB9_9BACL</name>
<feature type="compositionally biased region" description="Basic residues" evidence="4">
    <location>
        <begin position="197"/>
        <end position="210"/>
    </location>
</feature>
<dbReference type="RefSeq" id="WP_165096939.1">
    <property type="nucleotide sequence ID" value="NZ_JAAKGU010000003.1"/>
</dbReference>
<dbReference type="InterPro" id="IPR036397">
    <property type="entry name" value="RNaseH_sf"/>
</dbReference>
<dbReference type="AlphaFoldDB" id="A0A6M1PQB9"/>
<keyword evidence="1" id="KW-0540">Nuclease</keyword>
<accession>A0A6M1PQB9</accession>
<dbReference type="InterPro" id="IPR012337">
    <property type="entry name" value="RNaseH-like_sf"/>
</dbReference>
<dbReference type="InterPro" id="IPR013520">
    <property type="entry name" value="Ribonucl_H"/>
</dbReference>
<keyword evidence="2" id="KW-0378">Hydrolase</keyword>
<evidence type="ECO:0000256" key="3">
    <source>
        <dbReference type="ARBA" id="ARBA00022839"/>
    </source>
</evidence>
<dbReference type="Pfam" id="PF00929">
    <property type="entry name" value="RNase_T"/>
    <property type="match status" value="1"/>
</dbReference>
<comment type="caution">
    <text evidence="6">The sequence shown here is derived from an EMBL/GenBank/DDBJ whole genome shotgun (WGS) entry which is preliminary data.</text>
</comment>
<dbReference type="Gene3D" id="3.30.420.10">
    <property type="entry name" value="Ribonuclease H-like superfamily/Ribonuclease H"/>
    <property type="match status" value="1"/>
</dbReference>
<dbReference type="EMBL" id="JAAKGU010000003">
    <property type="protein sequence ID" value="NGM82491.1"/>
    <property type="molecule type" value="Genomic_DNA"/>
</dbReference>
<sequence length="242" mass="26163">MDFVAIDFETANAGRASACALGLVEVKAGRIVSEQAWLINPEQSFDRRNIAIHGITPEMVAGQPTFRELWPFIEPLIHEKNVVAHNASFDMSVLRYGLDQSALPYPSFQYWCTYLLAKKMLAGLGSYRLHILAEYFGIPLRHHDALEDARAAAVILLKLSEQAGHSGLAALAEDLGCRIGSLHSGGYTPFSIPARKPSGKKTKAAGKRPGIKSASVPAESESAQALLQHNETAASSEAPGRE</sequence>
<organism evidence="6 7">
    <name type="scientific">Paenibacillus apii</name>
    <dbReference type="NCBI Taxonomy" id="1850370"/>
    <lineage>
        <taxon>Bacteria</taxon>
        <taxon>Bacillati</taxon>
        <taxon>Bacillota</taxon>
        <taxon>Bacilli</taxon>
        <taxon>Bacillales</taxon>
        <taxon>Paenibacillaceae</taxon>
        <taxon>Paenibacillus</taxon>
    </lineage>
</organism>
<proteinExistence type="predicted"/>
<evidence type="ECO:0000313" key="7">
    <source>
        <dbReference type="Proteomes" id="UP000480151"/>
    </source>
</evidence>
<evidence type="ECO:0000259" key="5">
    <source>
        <dbReference type="SMART" id="SM00479"/>
    </source>
</evidence>
<dbReference type="PANTHER" id="PTHR30231">
    <property type="entry name" value="DNA POLYMERASE III SUBUNIT EPSILON"/>
    <property type="match status" value="1"/>
</dbReference>
<evidence type="ECO:0000256" key="1">
    <source>
        <dbReference type="ARBA" id="ARBA00022722"/>
    </source>
</evidence>
<keyword evidence="3 6" id="KW-0269">Exonuclease</keyword>